<comment type="caution">
    <text evidence="6">The sequence shown here is derived from an EMBL/GenBank/DDBJ whole genome shotgun (WGS) entry which is preliminary data.</text>
</comment>
<protein>
    <recommendedName>
        <fullName evidence="8">DUF86 domain-containing protein</fullName>
    </recommendedName>
</protein>
<dbReference type="GO" id="GO:0016787">
    <property type="term" value="F:hydrolase activity"/>
    <property type="evidence" value="ECO:0007669"/>
    <property type="project" value="UniProtKB-KW"/>
</dbReference>
<keyword evidence="5" id="KW-0378">Hydrolase</keyword>
<keyword evidence="1" id="KW-0597">Phosphoprotein</keyword>
<keyword evidence="2" id="KW-1277">Toxin-antitoxin system</keyword>
<accession>A0A2H0Y2M2</accession>
<evidence type="ECO:0008006" key="8">
    <source>
        <dbReference type="Google" id="ProtNLM"/>
    </source>
</evidence>
<dbReference type="InterPro" id="IPR008201">
    <property type="entry name" value="HepT-like"/>
</dbReference>
<sequence length="115" mass="13390">MVRGTKLYFEDILSSIKKIERYIKNVSLLTFQKDEKTIDAVVRNLEIIGEAANNIPEKVKAESKDIPWQQIIGMRNKVIHEYFGVDIDMLWQTLIADIPQLLKQIKALKKNKLSY</sequence>
<evidence type="ECO:0000256" key="3">
    <source>
        <dbReference type="ARBA" id="ARBA00022722"/>
    </source>
</evidence>
<dbReference type="GO" id="GO:0110001">
    <property type="term" value="C:toxin-antitoxin complex"/>
    <property type="evidence" value="ECO:0007669"/>
    <property type="project" value="InterPro"/>
</dbReference>
<keyword evidence="3" id="KW-0540">Nuclease</keyword>
<dbReference type="PANTHER" id="PTHR34139">
    <property type="entry name" value="UPF0331 PROTEIN MJ0127"/>
    <property type="match status" value="1"/>
</dbReference>
<evidence type="ECO:0000256" key="2">
    <source>
        <dbReference type="ARBA" id="ARBA00022649"/>
    </source>
</evidence>
<dbReference type="Proteomes" id="UP000231343">
    <property type="component" value="Unassembled WGS sequence"/>
</dbReference>
<dbReference type="EMBL" id="PEYM01000002">
    <property type="protein sequence ID" value="PIS31777.1"/>
    <property type="molecule type" value="Genomic_DNA"/>
</dbReference>
<evidence type="ECO:0000256" key="5">
    <source>
        <dbReference type="ARBA" id="ARBA00022801"/>
    </source>
</evidence>
<dbReference type="PANTHER" id="PTHR34139:SF1">
    <property type="entry name" value="RNASE MJ1380-RELATED"/>
    <property type="match status" value="1"/>
</dbReference>
<organism evidence="6 7">
    <name type="scientific">Candidatus Saganbacteria bacterium CG08_land_8_20_14_0_20_45_16</name>
    <dbReference type="NCBI Taxonomy" id="2014293"/>
    <lineage>
        <taxon>Bacteria</taxon>
        <taxon>Bacillati</taxon>
        <taxon>Saganbacteria</taxon>
    </lineage>
</organism>
<name>A0A2H0Y2M2_UNCSA</name>
<evidence type="ECO:0000256" key="4">
    <source>
        <dbReference type="ARBA" id="ARBA00022741"/>
    </source>
</evidence>
<dbReference type="AlphaFoldDB" id="A0A2H0Y2M2"/>
<evidence type="ECO:0000256" key="1">
    <source>
        <dbReference type="ARBA" id="ARBA00022553"/>
    </source>
</evidence>
<proteinExistence type="predicted"/>
<reference evidence="6 7" key="1">
    <citation type="submission" date="2017-09" db="EMBL/GenBank/DDBJ databases">
        <title>Depth-based differentiation of microbial function through sediment-hosted aquifers and enrichment of novel symbionts in the deep terrestrial subsurface.</title>
        <authorList>
            <person name="Probst A.J."/>
            <person name="Ladd B."/>
            <person name="Jarett J.K."/>
            <person name="Geller-Mcgrath D.E."/>
            <person name="Sieber C.M."/>
            <person name="Emerson J.B."/>
            <person name="Anantharaman K."/>
            <person name="Thomas B.C."/>
            <person name="Malmstrom R."/>
            <person name="Stieglmeier M."/>
            <person name="Klingl A."/>
            <person name="Woyke T."/>
            <person name="Ryan C.M."/>
            <person name="Banfield J.F."/>
        </authorList>
    </citation>
    <scope>NUCLEOTIDE SEQUENCE [LARGE SCALE GENOMIC DNA]</scope>
    <source>
        <strain evidence="6">CG08_land_8_20_14_0_20_45_16</strain>
    </source>
</reference>
<dbReference type="Pfam" id="PF01934">
    <property type="entry name" value="HepT-like"/>
    <property type="match status" value="1"/>
</dbReference>
<evidence type="ECO:0000313" key="6">
    <source>
        <dbReference type="EMBL" id="PIS31777.1"/>
    </source>
</evidence>
<evidence type="ECO:0000313" key="7">
    <source>
        <dbReference type="Proteomes" id="UP000231343"/>
    </source>
</evidence>
<dbReference type="GO" id="GO:0000166">
    <property type="term" value="F:nucleotide binding"/>
    <property type="evidence" value="ECO:0007669"/>
    <property type="project" value="UniProtKB-KW"/>
</dbReference>
<gene>
    <name evidence="6" type="ORF">COT42_00080</name>
</gene>
<keyword evidence="4" id="KW-0547">Nucleotide-binding</keyword>
<dbReference type="GO" id="GO:0004540">
    <property type="term" value="F:RNA nuclease activity"/>
    <property type="evidence" value="ECO:0007669"/>
    <property type="project" value="InterPro"/>
</dbReference>
<dbReference type="InterPro" id="IPR051813">
    <property type="entry name" value="HepT_RNase_toxin"/>
</dbReference>